<feature type="compositionally biased region" description="Basic and acidic residues" evidence="1">
    <location>
        <begin position="220"/>
        <end position="237"/>
    </location>
</feature>
<gene>
    <name evidence="3" type="ORF">TSUD_141040</name>
</gene>
<evidence type="ECO:0000313" key="3">
    <source>
        <dbReference type="EMBL" id="GAU43466.1"/>
    </source>
</evidence>
<feature type="region of interest" description="Disordered" evidence="1">
    <location>
        <begin position="216"/>
        <end position="237"/>
    </location>
</feature>
<name>A0A2Z6NI58_TRISU</name>
<dbReference type="OrthoDB" id="1001497at2759"/>
<reference evidence="4" key="1">
    <citation type="journal article" date="2017" name="Front. Plant Sci.">
        <title>Climate Clever Clovers: New Paradigm to Reduce the Environmental Footprint of Ruminants by Breeding Low Methanogenic Forages Utilizing Haplotype Variation.</title>
        <authorList>
            <person name="Kaur P."/>
            <person name="Appels R."/>
            <person name="Bayer P.E."/>
            <person name="Keeble-Gagnere G."/>
            <person name="Wang J."/>
            <person name="Hirakawa H."/>
            <person name="Shirasawa K."/>
            <person name="Vercoe P."/>
            <person name="Stefanova K."/>
            <person name="Durmic Z."/>
            <person name="Nichols P."/>
            <person name="Revell C."/>
            <person name="Isobe S.N."/>
            <person name="Edwards D."/>
            <person name="Erskine W."/>
        </authorList>
    </citation>
    <scope>NUCLEOTIDE SEQUENCE [LARGE SCALE GENOMIC DNA]</scope>
    <source>
        <strain evidence="4">cv. Daliak</strain>
    </source>
</reference>
<dbReference type="CDD" id="cd09272">
    <property type="entry name" value="RNase_HI_RT_Ty1"/>
    <property type="match status" value="1"/>
</dbReference>
<proteinExistence type="predicted"/>
<accession>A0A2Z6NI58</accession>
<dbReference type="InterPro" id="IPR013103">
    <property type="entry name" value="RVT_2"/>
</dbReference>
<dbReference type="PANTHER" id="PTHR11439">
    <property type="entry name" value="GAG-POL-RELATED RETROTRANSPOSON"/>
    <property type="match status" value="1"/>
</dbReference>
<evidence type="ECO:0000313" key="4">
    <source>
        <dbReference type="Proteomes" id="UP000242715"/>
    </source>
</evidence>
<dbReference type="AlphaFoldDB" id="A0A2Z6NI58"/>
<dbReference type="InterPro" id="IPR043502">
    <property type="entry name" value="DNA/RNA_pol_sf"/>
</dbReference>
<dbReference type="EMBL" id="DF973973">
    <property type="protein sequence ID" value="GAU43466.1"/>
    <property type="molecule type" value="Genomic_DNA"/>
</dbReference>
<dbReference type="SUPFAM" id="SSF56672">
    <property type="entry name" value="DNA/RNA polymerases"/>
    <property type="match status" value="1"/>
</dbReference>
<evidence type="ECO:0000259" key="2">
    <source>
        <dbReference type="Pfam" id="PF07727"/>
    </source>
</evidence>
<organism evidence="3 4">
    <name type="scientific">Trifolium subterraneum</name>
    <name type="common">Subterranean clover</name>
    <dbReference type="NCBI Taxonomy" id="3900"/>
    <lineage>
        <taxon>Eukaryota</taxon>
        <taxon>Viridiplantae</taxon>
        <taxon>Streptophyta</taxon>
        <taxon>Embryophyta</taxon>
        <taxon>Tracheophyta</taxon>
        <taxon>Spermatophyta</taxon>
        <taxon>Magnoliopsida</taxon>
        <taxon>eudicotyledons</taxon>
        <taxon>Gunneridae</taxon>
        <taxon>Pentapetalae</taxon>
        <taxon>rosids</taxon>
        <taxon>fabids</taxon>
        <taxon>Fabales</taxon>
        <taxon>Fabaceae</taxon>
        <taxon>Papilionoideae</taxon>
        <taxon>50 kb inversion clade</taxon>
        <taxon>NPAAA clade</taxon>
        <taxon>Hologalegina</taxon>
        <taxon>IRL clade</taxon>
        <taxon>Trifolieae</taxon>
        <taxon>Trifolium</taxon>
    </lineage>
</organism>
<dbReference type="Proteomes" id="UP000242715">
    <property type="component" value="Unassembled WGS sequence"/>
</dbReference>
<protein>
    <recommendedName>
        <fullName evidence="2">Reverse transcriptase Ty1/copia-type domain-containing protein</fullName>
    </recommendedName>
</protein>
<dbReference type="Pfam" id="PF07727">
    <property type="entry name" value="RVT_2"/>
    <property type="match status" value="1"/>
</dbReference>
<feature type="domain" description="Reverse transcriptase Ty1/copia-type" evidence="2">
    <location>
        <begin position="294"/>
        <end position="538"/>
    </location>
</feature>
<keyword evidence="4" id="KW-1185">Reference proteome</keyword>
<dbReference type="Pfam" id="PF14223">
    <property type="entry name" value="Retrotran_gag_2"/>
    <property type="match status" value="1"/>
</dbReference>
<evidence type="ECO:0000256" key="1">
    <source>
        <dbReference type="SAM" id="MobiDB-lite"/>
    </source>
</evidence>
<sequence>MASNNSSLPPPPMFVGEIYHLWAAKMKTYLRAQSLWDVVENGSNPPPLPNNPTIKNHNEEVAKEGRALHDDIFIKILNLETAKEAWDKLKEEFQGSERTKKMQVLNLRREFEALKMKETETVREFSDRISKVVSQIRLLGEELSDQRVVEKNLVYLPERFEAKISSLEENKDFSQITLAELVNTLQATEQRRSLRLEENVEGAFVAKGKNHSYNSFGKKPFGEKKGKGKKEEVNNKGESWKKKDVKFDEFSKWNWEKSQAEGSTTLEPTCYDEAANVEGWKVAMQEEMKMIEKNQTWQLVEKPENQKIIGVKWVYRTKLNPDGSINKLKARLVVKGYFQQHGVDFSDTFAPVARHDTIRLLVALAAKLGWKIYHFDVKSAFLNGLLDEDIYVDQPEGFKVVGSENKVYKLHKALYGLKQAPRAWYSRIDGYLLQSGFKRSENEATLYVKWSKNEVKLIVSLYVDDLLVIGNESNSLSQFKQAMENEFEMTDLGEMKYFLGMEIFQSSAGIFISQKKYALEVLRKFHMDKCKHVSTPLVVNEKLSKDDGDNSADASIYRSIIGSLLYLSATRPDIMFAASLLSRFMHSPSQVHLGAAKRVLRYIKGTTDYGLCFLKSESGDLQGYTDSDWAGSVDDEKSTSGYVFSFGSAVFSWNSKKQEVIAQSSAEAEYISAAGATNQTIWLRKILSDVGQFQSKATVIWVDNKSAIAIAKNPVQHGRTKHIKVKYHAIREAEKSKEISLEHCNSENQIADIMAKALSKGKFEELRSMLGVFKKNIKEEC</sequence>
<dbReference type="PANTHER" id="PTHR11439:SF502">
    <property type="entry name" value="SECRETED RXLR EFFECTOR PROTEIN 161-LIKE"/>
    <property type="match status" value="1"/>
</dbReference>